<comment type="caution">
    <text evidence="3">The sequence shown here is derived from an EMBL/GenBank/DDBJ whole genome shotgun (WGS) entry which is preliminary data.</text>
</comment>
<evidence type="ECO:0008006" key="5">
    <source>
        <dbReference type="Google" id="ProtNLM"/>
    </source>
</evidence>
<keyword evidence="2" id="KW-0472">Membrane</keyword>
<accession>A0A849BIJ4</accession>
<dbReference type="RefSeq" id="WP_171202270.1">
    <property type="nucleotide sequence ID" value="NZ_BAAANP010000005.1"/>
</dbReference>
<dbReference type="Proteomes" id="UP000555552">
    <property type="component" value="Unassembled WGS sequence"/>
</dbReference>
<feature type="region of interest" description="Disordered" evidence="1">
    <location>
        <begin position="141"/>
        <end position="163"/>
    </location>
</feature>
<feature type="transmembrane region" description="Helical" evidence="2">
    <location>
        <begin position="48"/>
        <end position="70"/>
    </location>
</feature>
<evidence type="ECO:0000256" key="2">
    <source>
        <dbReference type="SAM" id="Phobius"/>
    </source>
</evidence>
<dbReference type="EMBL" id="JABEMA010000040">
    <property type="protein sequence ID" value="NNH22421.1"/>
    <property type="molecule type" value="Genomic_DNA"/>
</dbReference>
<keyword evidence="2" id="KW-0812">Transmembrane</keyword>
<feature type="transmembrane region" description="Helical" evidence="2">
    <location>
        <begin position="82"/>
        <end position="103"/>
    </location>
</feature>
<reference evidence="3 4" key="1">
    <citation type="submission" date="2020-05" db="EMBL/GenBank/DDBJ databases">
        <title>MicrobeNet Type strains.</title>
        <authorList>
            <person name="Nicholson A.C."/>
        </authorList>
    </citation>
    <scope>NUCLEOTIDE SEQUENCE [LARGE SCALE GENOMIC DNA]</scope>
    <source>
        <strain evidence="3 4">JCM 14547</strain>
    </source>
</reference>
<proteinExistence type="predicted"/>
<evidence type="ECO:0000256" key="1">
    <source>
        <dbReference type="SAM" id="MobiDB-lite"/>
    </source>
</evidence>
<name>A0A849BIJ4_9ACTN</name>
<protein>
    <recommendedName>
        <fullName evidence="5">ATP synthase protein I</fullName>
    </recommendedName>
</protein>
<dbReference type="AlphaFoldDB" id="A0A849BIJ4"/>
<feature type="transmembrane region" description="Helical" evidence="2">
    <location>
        <begin position="21"/>
        <end position="42"/>
    </location>
</feature>
<keyword evidence="4" id="KW-1185">Reference proteome</keyword>
<feature type="transmembrane region" description="Helical" evidence="2">
    <location>
        <begin position="109"/>
        <end position="128"/>
    </location>
</feature>
<evidence type="ECO:0000313" key="4">
    <source>
        <dbReference type="Proteomes" id="UP000555552"/>
    </source>
</evidence>
<gene>
    <name evidence="3" type="ORF">HLB09_04820</name>
</gene>
<evidence type="ECO:0000313" key="3">
    <source>
        <dbReference type="EMBL" id="NNH22421.1"/>
    </source>
</evidence>
<organism evidence="3 4">
    <name type="scientific">Pseudokineococcus marinus</name>
    <dbReference type="NCBI Taxonomy" id="351215"/>
    <lineage>
        <taxon>Bacteria</taxon>
        <taxon>Bacillati</taxon>
        <taxon>Actinomycetota</taxon>
        <taxon>Actinomycetes</taxon>
        <taxon>Kineosporiales</taxon>
        <taxon>Kineosporiaceae</taxon>
        <taxon>Pseudokineococcus</taxon>
    </lineage>
</organism>
<sequence length="163" mass="16082">MSTHGSPPGAVAPPPGAFTGMLRAALVPSLVAGAACAVVALVTSGLAGLVAALVGVALVVLFFGSTLVVLGRTARTSPQLVMVVALGTYTAKVVLLAVAFVLLARLTDLPGPALGLTTIVVTTVWLGFELRGFLRARHPVVDEPRPGAGPGTGPGVDGGGSGR</sequence>
<feature type="compositionally biased region" description="Gly residues" evidence="1">
    <location>
        <begin position="148"/>
        <end position="163"/>
    </location>
</feature>
<keyword evidence="2" id="KW-1133">Transmembrane helix</keyword>